<comment type="caution">
    <text evidence="11">The sequence shown here is derived from an EMBL/GenBank/DDBJ whole genome shotgun (WGS) entry which is preliminary data.</text>
</comment>
<dbReference type="PROSITE" id="PS50928">
    <property type="entry name" value="ABC_TM1"/>
    <property type="match status" value="1"/>
</dbReference>
<evidence type="ECO:0000313" key="11">
    <source>
        <dbReference type="EMBL" id="MBC8544304.1"/>
    </source>
</evidence>
<dbReference type="Gene3D" id="1.10.3720.10">
    <property type="entry name" value="MetI-like"/>
    <property type="match status" value="1"/>
</dbReference>
<dbReference type="EMBL" id="JACRSQ010000019">
    <property type="protein sequence ID" value="MBC8544304.1"/>
    <property type="molecule type" value="Genomic_DNA"/>
</dbReference>
<keyword evidence="6" id="KW-0029">Amino-acid transport</keyword>
<evidence type="ECO:0000256" key="3">
    <source>
        <dbReference type="ARBA" id="ARBA00022448"/>
    </source>
</evidence>
<feature type="transmembrane region" description="Helical" evidence="9">
    <location>
        <begin position="195"/>
        <end position="216"/>
    </location>
</feature>
<evidence type="ECO:0000256" key="7">
    <source>
        <dbReference type="ARBA" id="ARBA00022989"/>
    </source>
</evidence>
<dbReference type="InterPro" id="IPR043429">
    <property type="entry name" value="ArtM/GltK/GlnP/TcyL/YhdX-like"/>
</dbReference>
<evidence type="ECO:0000256" key="1">
    <source>
        <dbReference type="ARBA" id="ARBA00004651"/>
    </source>
</evidence>
<evidence type="ECO:0000256" key="8">
    <source>
        <dbReference type="ARBA" id="ARBA00023136"/>
    </source>
</evidence>
<dbReference type="SUPFAM" id="SSF161098">
    <property type="entry name" value="MetI-like"/>
    <property type="match status" value="1"/>
</dbReference>
<dbReference type="Pfam" id="PF00528">
    <property type="entry name" value="BPD_transp_1"/>
    <property type="match status" value="1"/>
</dbReference>
<evidence type="ECO:0000256" key="2">
    <source>
        <dbReference type="ARBA" id="ARBA00010072"/>
    </source>
</evidence>
<keyword evidence="8 9" id="KW-0472">Membrane</keyword>
<evidence type="ECO:0000256" key="4">
    <source>
        <dbReference type="ARBA" id="ARBA00022475"/>
    </source>
</evidence>
<dbReference type="CDD" id="cd06261">
    <property type="entry name" value="TM_PBP2"/>
    <property type="match status" value="1"/>
</dbReference>
<evidence type="ECO:0000256" key="6">
    <source>
        <dbReference type="ARBA" id="ARBA00022970"/>
    </source>
</evidence>
<feature type="transmembrane region" description="Helical" evidence="9">
    <location>
        <begin position="37"/>
        <end position="57"/>
    </location>
</feature>
<evidence type="ECO:0000256" key="9">
    <source>
        <dbReference type="RuleBase" id="RU363032"/>
    </source>
</evidence>
<dbReference type="InterPro" id="IPR035906">
    <property type="entry name" value="MetI-like_sf"/>
</dbReference>
<evidence type="ECO:0000259" key="10">
    <source>
        <dbReference type="PROSITE" id="PS50928"/>
    </source>
</evidence>
<name>A0A926DVS2_9FIRM</name>
<comment type="subcellular location">
    <subcellularLocation>
        <location evidence="1 9">Cell membrane</location>
        <topology evidence="1 9">Multi-pass membrane protein</topology>
    </subcellularLocation>
</comment>
<keyword evidence="5 9" id="KW-0812">Transmembrane</keyword>
<feature type="domain" description="ABC transmembrane type-1" evidence="10">
    <location>
        <begin position="33"/>
        <end position="220"/>
    </location>
</feature>
<sequence>MIEWIQKTWQSFAESFVKNFIVEDRYMLIVRGLGTTILISLMAILLGCIIGFIMAFFRLSKIKLLNWIAGIYIDVIRGTPTVVQLLIIYYVIFAPFKNMPKVVIAAISFGINSGAYVAEIVRGGILSVDRGQMEAGRSLGLTSAQTMRLIIIPQAIKNILPALGNEFIVLIKETAIAGYIALQDLTKASDIIRSITWSSMPLFATAIIYFILVKLLSKGLQVFEKRLRKSEM</sequence>
<dbReference type="InterPro" id="IPR010065">
    <property type="entry name" value="AA_ABC_transptr_permease_3TM"/>
</dbReference>
<keyword evidence="7 9" id="KW-1133">Transmembrane helix</keyword>
<comment type="similarity">
    <text evidence="2">Belongs to the binding-protein-dependent transport system permease family. HisMQ subfamily.</text>
</comment>
<keyword evidence="3 9" id="KW-0813">Transport</keyword>
<reference evidence="11" key="1">
    <citation type="submission" date="2020-08" db="EMBL/GenBank/DDBJ databases">
        <title>Genome public.</title>
        <authorList>
            <person name="Liu C."/>
            <person name="Sun Q."/>
        </authorList>
    </citation>
    <scope>NUCLEOTIDE SEQUENCE</scope>
    <source>
        <strain evidence="11">NSJ-32</strain>
    </source>
</reference>
<accession>A0A926DVS2</accession>
<organism evidence="11 12">
    <name type="scientific">Bianquea renquensis</name>
    <dbReference type="NCBI Taxonomy" id="2763661"/>
    <lineage>
        <taxon>Bacteria</taxon>
        <taxon>Bacillati</taxon>
        <taxon>Bacillota</taxon>
        <taxon>Clostridia</taxon>
        <taxon>Eubacteriales</taxon>
        <taxon>Bianqueaceae</taxon>
        <taxon>Bianquea</taxon>
    </lineage>
</organism>
<feature type="transmembrane region" description="Helical" evidence="9">
    <location>
        <begin position="64"/>
        <end position="92"/>
    </location>
</feature>
<dbReference type="FunFam" id="1.10.3720.10:FF:000033">
    <property type="entry name" value="Polar amino acid ABC transporter permease"/>
    <property type="match status" value="1"/>
</dbReference>
<dbReference type="InterPro" id="IPR000515">
    <property type="entry name" value="MetI-like"/>
</dbReference>
<evidence type="ECO:0000256" key="5">
    <source>
        <dbReference type="ARBA" id="ARBA00022692"/>
    </source>
</evidence>
<dbReference type="AlphaFoldDB" id="A0A926DVS2"/>
<dbReference type="PANTHER" id="PTHR30614:SF20">
    <property type="entry name" value="GLUTAMINE TRANSPORT SYSTEM PERMEASE PROTEIN GLNP"/>
    <property type="match status" value="1"/>
</dbReference>
<dbReference type="GO" id="GO:0043190">
    <property type="term" value="C:ATP-binding cassette (ABC) transporter complex"/>
    <property type="evidence" value="ECO:0007669"/>
    <property type="project" value="InterPro"/>
</dbReference>
<keyword evidence="4" id="KW-1003">Cell membrane</keyword>
<dbReference type="NCBIfam" id="TIGR01726">
    <property type="entry name" value="HEQRo_perm_3TM"/>
    <property type="match status" value="1"/>
</dbReference>
<dbReference type="Proteomes" id="UP000657006">
    <property type="component" value="Unassembled WGS sequence"/>
</dbReference>
<dbReference type="GO" id="GO:0022857">
    <property type="term" value="F:transmembrane transporter activity"/>
    <property type="evidence" value="ECO:0007669"/>
    <property type="project" value="InterPro"/>
</dbReference>
<proteinExistence type="inferred from homology"/>
<gene>
    <name evidence="11" type="ORF">H8730_12230</name>
</gene>
<dbReference type="RefSeq" id="WP_177713709.1">
    <property type="nucleotide sequence ID" value="NZ_JACRSQ010000019.1"/>
</dbReference>
<protein>
    <submittedName>
        <fullName evidence="11">Amino acid ABC transporter permease</fullName>
    </submittedName>
</protein>
<dbReference type="PANTHER" id="PTHR30614">
    <property type="entry name" value="MEMBRANE COMPONENT OF AMINO ACID ABC TRANSPORTER"/>
    <property type="match status" value="1"/>
</dbReference>
<evidence type="ECO:0000313" key="12">
    <source>
        <dbReference type="Proteomes" id="UP000657006"/>
    </source>
</evidence>
<dbReference type="GO" id="GO:0006865">
    <property type="term" value="P:amino acid transport"/>
    <property type="evidence" value="ECO:0007669"/>
    <property type="project" value="UniProtKB-KW"/>
</dbReference>
<keyword evidence="12" id="KW-1185">Reference proteome</keyword>